<dbReference type="GO" id="GO:0005634">
    <property type="term" value="C:nucleus"/>
    <property type="evidence" value="ECO:0007669"/>
    <property type="project" value="TreeGrafter"/>
</dbReference>
<reference evidence="1" key="2">
    <citation type="journal article" date="2023" name="IMA Fungus">
        <title>Comparative genomic study of the Penicillium genus elucidates a diverse pangenome and 15 lateral gene transfer events.</title>
        <authorList>
            <person name="Petersen C."/>
            <person name="Sorensen T."/>
            <person name="Nielsen M.R."/>
            <person name="Sondergaard T.E."/>
            <person name="Sorensen J.L."/>
            <person name="Fitzpatrick D.A."/>
            <person name="Frisvad J.C."/>
            <person name="Nielsen K.L."/>
        </authorList>
    </citation>
    <scope>NUCLEOTIDE SEQUENCE</scope>
    <source>
        <strain evidence="1">IBT 16125</strain>
    </source>
</reference>
<dbReference type="GO" id="GO:0045944">
    <property type="term" value="P:positive regulation of transcription by RNA polymerase II"/>
    <property type="evidence" value="ECO:0007669"/>
    <property type="project" value="TreeGrafter"/>
</dbReference>
<accession>A0AAD6G409</accession>
<dbReference type="PANTHER" id="PTHR31644:SF4">
    <property type="entry name" value="ZN(II)2CYS6 TRANSCRIPTION FACTOR (EUROFUNG)"/>
    <property type="match status" value="1"/>
</dbReference>
<keyword evidence="2" id="KW-1185">Reference proteome</keyword>
<dbReference type="GeneID" id="81598280"/>
<dbReference type="InterPro" id="IPR052780">
    <property type="entry name" value="AAA_Catabolism_Regulators"/>
</dbReference>
<evidence type="ECO:0000313" key="2">
    <source>
        <dbReference type="Proteomes" id="UP001213681"/>
    </source>
</evidence>
<dbReference type="GO" id="GO:0009074">
    <property type="term" value="P:aromatic amino acid family catabolic process"/>
    <property type="evidence" value="ECO:0007669"/>
    <property type="project" value="TreeGrafter"/>
</dbReference>
<organism evidence="1 2">
    <name type="scientific">Penicillium daleae</name>
    <dbReference type="NCBI Taxonomy" id="63821"/>
    <lineage>
        <taxon>Eukaryota</taxon>
        <taxon>Fungi</taxon>
        <taxon>Dikarya</taxon>
        <taxon>Ascomycota</taxon>
        <taxon>Pezizomycotina</taxon>
        <taxon>Eurotiomycetes</taxon>
        <taxon>Eurotiomycetidae</taxon>
        <taxon>Eurotiales</taxon>
        <taxon>Aspergillaceae</taxon>
        <taxon>Penicillium</taxon>
    </lineage>
</organism>
<evidence type="ECO:0008006" key="3">
    <source>
        <dbReference type="Google" id="ProtNLM"/>
    </source>
</evidence>
<name>A0AAD6G409_9EURO</name>
<comment type="caution">
    <text evidence="1">The sequence shown here is derived from an EMBL/GenBank/DDBJ whole genome shotgun (WGS) entry which is preliminary data.</text>
</comment>
<dbReference type="CDD" id="cd12148">
    <property type="entry name" value="fungal_TF_MHR"/>
    <property type="match status" value="1"/>
</dbReference>
<reference evidence="1" key="1">
    <citation type="submission" date="2022-12" db="EMBL/GenBank/DDBJ databases">
        <authorList>
            <person name="Petersen C."/>
        </authorList>
    </citation>
    <scope>NUCLEOTIDE SEQUENCE</scope>
    <source>
        <strain evidence="1">IBT 16125</strain>
    </source>
</reference>
<sequence length="692" mass="78106">MKLLVLKRAIEKGLLHIHCLPDYLLTKSSRPQQRGSQQAETKQAGLPTSMLQKVVSNNSDAMNILYEAALLEEEDRGMEGMPAADSSLCLPRSLNETDALRIWNACRFVKMGWFSSYEAITLVDQFFANLSPLSPVLTDFFASHKNQFYLVTQEPMLCCTILMISSRHHILPGVGGRSRAFFIHQRMWQHCQHLLMRLTLGQEKISKAKTRNIGSIEALLLMSEWFPRHLQFPPETDGWDSDFIMTNLDARDPPLPVEEIPVSDTWKQDVVEPTKRFEHMSWMVLSLALALAHELGAFSPNARVLKPGDLVGLDAEMYLQHLELRRQRLPGLLFVFINALSSRLGCTSPMPSDVGLMMPDPDLLRLDTRGSEWLSFMKSWRELSKLTSSIMETLFPLMSTSLATGSADAFFSILEQKQTLLANWRQRNMRIAAPGSSFTDILFIEHQHLRVLINSIGMQVVVQRVLAKTTYGESTIDHSFIERARQLNMTAREYGFIEEVIDGCCQTLETVAALGTAGSLYFSPMRFLFRTISSSIFLMKALALGVRNSKLQEALQILDRAIESLQDNKEDDNHMKLRYATLLNTQAARLRRSLMSSTSMIEASGVESGLLQRPLPTLDLYPSMNQALNNDHEGLSNLSGFDPEGPLDFDVNDWLSLPFEPSMVPFGPNEGDSWARLDGVDLDLEFLWQLPA</sequence>
<dbReference type="EMBL" id="JAPVEA010000005">
    <property type="protein sequence ID" value="KAJ5453699.1"/>
    <property type="molecule type" value="Genomic_DNA"/>
</dbReference>
<gene>
    <name evidence="1" type="ORF">N7458_004655</name>
</gene>
<proteinExistence type="predicted"/>
<dbReference type="GO" id="GO:0000981">
    <property type="term" value="F:DNA-binding transcription factor activity, RNA polymerase II-specific"/>
    <property type="evidence" value="ECO:0007669"/>
    <property type="project" value="TreeGrafter"/>
</dbReference>
<protein>
    <recommendedName>
        <fullName evidence="3">Transcription factor domain-containing protein</fullName>
    </recommendedName>
</protein>
<dbReference type="RefSeq" id="XP_056766655.1">
    <property type="nucleotide sequence ID" value="XM_056908037.1"/>
</dbReference>
<dbReference type="AlphaFoldDB" id="A0AAD6G409"/>
<evidence type="ECO:0000313" key="1">
    <source>
        <dbReference type="EMBL" id="KAJ5453699.1"/>
    </source>
</evidence>
<dbReference type="PANTHER" id="PTHR31644">
    <property type="entry name" value="TRANSCRIPTIONAL ACTIVATOR ARO80-RELATED"/>
    <property type="match status" value="1"/>
</dbReference>
<dbReference type="Proteomes" id="UP001213681">
    <property type="component" value="Unassembled WGS sequence"/>
</dbReference>